<dbReference type="EMBL" id="CACRUX010000012">
    <property type="protein sequence ID" value="VYT71115.1"/>
    <property type="molecule type" value="Genomic_DNA"/>
</dbReference>
<protein>
    <recommendedName>
        <fullName evidence="7">Putative 4-hydroxy-4-methyl-2-oxoglutarate aldolase</fullName>
        <ecNumber evidence="6">4.1.1.112</ecNumber>
        <ecNumber evidence="5">4.1.3.17</ecNumber>
    </recommendedName>
    <alternativeName>
        <fullName evidence="11">Oxaloacetate decarboxylase</fullName>
    </alternativeName>
    <alternativeName>
        <fullName evidence="9">Regulator of ribonuclease activity homolog</fullName>
    </alternativeName>
    <alternativeName>
        <fullName evidence="10">RraA-like protein</fullName>
    </alternativeName>
</protein>
<comment type="catalytic activity">
    <reaction evidence="1">
        <text>4-hydroxy-4-methyl-2-oxoglutarate = 2 pyruvate</text>
        <dbReference type="Rhea" id="RHEA:22748"/>
        <dbReference type="ChEBI" id="CHEBI:15361"/>
        <dbReference type="ChEBI" id="CHEBI:58276"/>
        <dbReference type="EC" id="4.1.3.17"/>
    </reaction>
</comment>
<reference evidence="14" key="1">
    <citation type="submission" date="2019-11" db="EMBL/GenBank/DDBJ databases">
        <authorList>
            <person name="Feng L."/>
        </authorList>
    </citation>
    <scope>NUCLEOTIDE SEQUENCE</scope>
    <source>
        <strain evidence="14">VrattiLFYP33</strain>
    </source>
</reference>
<dbReference type="CDD" id="cd16841">
    <property type="entry name" value="RraA_family"/>
    <property type="match status" value="1"/>
</dbReference>
<dbReference type="Gene3D" id="3.50.30.40">
    <property type="entry name" value="Ribonuclease E inhibitor RraA/RraA-like"/>
    <property type="match status" value="1"/>
</dbReference>
<feature type="binding site" evidence="13">
    <location>
        <position position="122"/>
    </location>
    <ligand>
        <name>substrate</name>
    </ligand>
</feature>
<feature type="binding site" evidence="13">
    <location>
        <position position="123"/>
    </location>
    <ligand>
        <name>substrate</name>
    </ligand>
</feature>
<dbReference type="PANTHER" id="PTHR33254">
    <property type="entry name" value="4-HYDROXY-4-METHYL-2-OXOGLUTARATE ALDOLASE 3-RELATED"/>
    <property type="match status" value="1"/>
</dbReference>
<gene>
    <name evidence="14" type="primary">proA_1</name>
    <name evidence="14" type="ORF">VRLFYP33_00341</name>
</gene>
<dbReference type="Pfam" id="PF03737">
    <property type="entry name" value="RraA-like"/>
    <property type="match status" value="1"/>
</dbReference>
<dbReference type="AlphaFoldDB" id="A0A6N2YVS0"/>
<evidence type="ECO:0000256" key="6">
    <source>
        <dbReference type="ARBA" id="ARBA00012947"/>
    </source>
</evidence>
<dbReference type="EC" id="4.1.1.112" evidence="6"/>
<evidence type="ECO:0000256" key="11">
    <source>
        <dbReference type="ARBA" id="ARBA00032305"/>
    </source>
</evidence>
<dbReference type="GO" id="GO:0008948">
    <property type="term" value="F:oxaloacetate decarboxylase activity"/>
    <property type="evidence" value="ECO:0007669"/>
    <property type="project" value="UniProtKB-EC"/>
</dbReference>
<dbReference type="RefSeq" id="WP_156703991.1">
    <property type="nucleotide sequence ID" value="NZ_CACRUX010000012.1"/>
</dbReference>
<comment type="similarity">
    <text evidence="3">Belongs to the class II aldolase/RraA-like family.</text>
</comment>
<dbReference type="EC" id="4.1.3.17" evidence="5"/>
<evidence type="ECO:0000256" key="13">
    <source>
        <dbReference type="PIRSR" id="PIRSR605493-1"/>
    </source>
</evidence>
<dbReference type="GO" id="GO:0046872">
    <property type="term" value="F:metal ion binding"/>
    <property type="evidence" value="ECO:0007669"/>
    <property type="project" value="UniProtKB-KW"/>
</dbReference>
<name>A0A6N2YVS0_9FIRM</name>
<comment type="cofactor">
    <cofactor evidence="2">
        <name>a divalent metal cation</name>
        <dbReference type="ChEBI" id="CHEBI:60240"/>
    </cofactor>
</comment>
<evidence type="ECO:0000256" key="3">
    <source>
        <dbReference type="ARBA" id="ARBA00008621"/>
    </source>
</evidence>
<dbReference type="NCBIfam" id="NF004850">
    <property type="entry name" value="PRK06201.1"/>
    <property type="match status" value="1"/>
</dbReference>
<keyword evidence="14" id="KW-0456">Lyase</keyword>
<sequence length="231" mass="24622">MAVGNRVYLKRPMVSDELLNEYQGIPAANVADCMGRLSALHPRVSLKSSPKQPVTVGRALTVKTRGGDNLMIHKALNMAQLGDVIMVSNDGGTEYRALMGEVMLGYAIYKQIAGLVIDGPIRDSDAVEAMSMPVYANGTNPAGPYKDGTGEINTPIACGGISVNPGDIVVMDRDGVIVVPWQDAEEILAGAKKIQAKDAANVHAALTGDADRQWVEDALKEQGTEIIDDQY</sequence>
<evidence type="ECO:0000313" key="14">
    <source>
        <dbReference type="EMBL" id="VYT71115.1"/>
    </source>
</evidence>
<dbReference type="InterPro" id="IPR036704">
    <property type="entry name" value="RraA/RraA-like_sf"/>
</dbReference>
<evidence type="ECO:0000256" key="5">
    <source>
        <dbReference type="ARBA" id="ARBA00012213"/>
    </source>
</evidence>
<evidence type="ECO:0000256" key="2">
    <source>
        <dbReference type="ARBA" id="ARBA00001968"/>
    </source>
</evidence>
<evidence type="ECO:0000256" key="7">
    <source>
        <dbReference type="ARBA" id="ARBA00016549"/>
    </source>
</evidence>
<dbReference type="InterPro" id="IPR005493">
    <property type="entry name" value="RraA/RraA-like"/>
</dbReference>
<comment type="subunit">
    <text evidence="4">Homotrimer.</text>
</comment>
<dbReference type="PANTHER" id="PTHR33254:SF4">
    <property type="entry name" value="4-HYDROXY-4-METHYL-2-OXOGLUTARATE ALDOLASE 3-RELATED"/>
    <property type="match status" value="1"/>
</dbReference>
<organism evidence="14">
    <name type="scientific">Veillonella ratti</name>
    <dbReference type="NCBI Taxonomy" id="103892"/>
    <lineage>
        <taxon>Bacteria</taxon>
        <taxon>Bacillati</taxon>
        <taxon>Bacillota</taxon>
        <taxon>Negativicutes</taxon>
        <taxon>Veillonellales</taxon>
        <taxon>Veillonellaceae</taxon>
        <taxon>Veillonella</taxon>
    </lineage>
</organism>
<keyword evidence="13" id="KW-0479">Metal-binding</keyword>
<evidence type="ECO:0000256" key="4">
    <source>
        <dbReference type="ARBA" id="ARBA00011233"/>
    </source>
</evidence>
<proteinExistence type="inferred from homology"/>
<evidence type="ECO:0000256" key="12">
    <source>
        <dbReference type="ARBA" id="ARBA00047973"/>
    </source>
</evidence>
<evidence type="ECO:0000256" key="10">
    <source>
        <dbReference type="ARBA" id="ARBA00030169"/>
    </source>
</evidence>
<evidence type="ECO:0000256" key="9">
    <source>
        <dbReference type="ARBA" id="ARBA00029596"/>
    </source>
</evidence>
<keyword evidence="13" id="KW-0460">Magnesium</keyword>
<comment type="function">
    <text evidence="8">Catalyzes the aldol cleavage of 4-hydroxy-4-methyl-2-oxoglutarate (HMG) into 2 molecules of pyruvate. Also contains a secondary oxaloacetate (OAA) decarboxylase activity due to the common pyruvate enolate transition state formed following C-C bond cleavage in the retro-aldol and decarboxylation reactions.</text>
</comment>
<comment type="catalytic activity">
    <reaction evidence="12">
        <text>oxaloacetate + H(+) = pyruvate + CO2</text>
        <dbReference type="Rhea" id="RHEA:15641"/>
        <dbReference type="ChEBI" id="CHEBI:15361"/>
        <dbReference type="ChEBI" id="CHEBI:15378"/>
        <dbReference type="ChEBI" id="CHEBI:16452"/>
        <dbReference type="ChEBI" id="CHEBI:16526"/>
        <dbReference type="EC" id="4.1.1.112"/>
    </reaction>
</comment>
<comment type="cofactor">
    <cofactor evidence="13">
        <name>Mg(2+)</name>
        <dbReference type="ChEBI" id="CHEBI:18420"/>
    </cofactor>
</comment>
<dbReference type="GO" id="GO:0047443">
    <property type="term" value="F:4-hydroxy-4-methyl-2-oxoglutarate aldolase activity"/>
    <property type="evidence" value="ECO:0007669"/>
    <property type="project" value="UniProtKB-EC"/>
</dbReference>
<evidence type="ECO:0000256" key="1">
    <source>
        <dbReference type="ARBA" id="ARBA00001342"/>
    </source>
</evidence>
<accession>A0A6N2YVS0</accession>
<feature type="binding site" evidence="13">
    <location>
        <begin position="100"/>
        <end position="103"/>
    </location>
    <ligand>
        <name>substrate</name>
    </ligand>
</feature>
<evidence type="ECO:0000256" key="8">
    <source>
        <dbReference type="ARBA" id="ARBA00025046"/>
    </source>
</evidence>
<dbReference type="SUPFAM" id="SSF89562">
    <property type="entry name" value="RraA-like"/>
    <property type="match status" value="1"/>
</dbReference>